<dbReference type="OMA" id="MCDIRIP"/>
<dbReference type="EMBL" id="AMQN01005335">
    <property type="status" value="NOT_ANNOTATED_CDS"/>
    <property type="molecule type" value="Genomic_DNA"/>
</dbReference>
<dbReference type="InterPro" id="IPR035914">
    <property type="entry name" value="Sperma_CUB_dom_sf"/>
</dbReference>
<dbReference type="Proteomes" id="UP000014760">
    <property type="component" value="Unassembled WGS sequence"/>
</dbReference>
<dbReference type="GO" id="GO:0030246">
    <property type="term" value="F:carbohydrate binding"/>
    <property type="evidence" value="ECO:0007669"/>
    <property type="project" value="InterPro"/>
</dbReference>
<dbReference type="OrthoDB" id="6431754at2759"/>
<dbReference type="CDD" id="cd22823">
    <property type="entry name" value="Gal_Rha_Lectin"/>
    <property type="match status" value="1"/>
</dbReference>
<dbReference type="Pfam" id="PF02140">
    <property type="entry name" value="SUEL_Lectin"/>
    <property type="match status" value="1"/>
</dbReference>
<dbReference type="PROSITE" id="PS50228">
    <property type="entry name" value="SUEL_LECTIN"/>
    <property type="match status" value="1"/>
</dbReference>
<dbReference type="SUPFAM" id="SSF49854">
    <property type="entry name" value="Spermadhesin, CUB domain"/>
    <property type="match status" value="1"/>
</dbReference>
<organism evidence="2">
    <name type="scientific">Capitella teleta</name>
    <name type="common">Polychaete worm</name>
    <dbReference type="NCBI Taxonomy" id="283909"/>
    <lineage>
        <taxon>Eukaryota</taxon>
        <taxon>Metazoa</taxon>
        <taxon>Spiralia</taxon>
        <taxon>Lophotrochozoa</taxon>
        <taxon>Annelida</taxon>
        <taxon>Polychaeta</taxon>
        <taxon>Sedentaria</taxon>
        <taxon>Scolecida</taxon>
        <taxon>Capitellidae</taxon>
        <taxon>Capitella</taxon>
    </lineage>
</organism>
<name>R7V2K2_CAPTE</name>
<evidence type="ECO:0000313" key="4">
    <source>
        <dbReference type="Proteomes" id="UP000014760"/>
    </source>
</evidence>
<dbReference type="InterPro" id="IPR043159">
    <property type="entry name" value="Lectin_gal-bd_sf"/>
</dbReference>
<keyword evidence="4" id="KW-1185">Reference proteome</keyword>
<gene>
    <name evidence="2" type="ORF">CAPTEDRAFT_226177</name>
</gene>
<dbReference type="EMBL" id="KB295744">
    <property type="protein sequence ID" value="ELU12682.1"/>
    <property type="molecule type" value="Genomic_DNA"/>
</dbReference>
<reference evidence="4" key="1">
    <citation type="submission" date="2012-12" db="EMBL/GenBank/DDBJ databases">
        <authorList>
            <person name="Hellsten U."/>
            <person name="Grimwood J."/>
            <person name="Chapman J.A."/>
            <person name="Shapiro H."/>
            <person name="Aerts A."/>
            <person name="Otillar R.P."/>
            <person name="Terry A.Y."/>
            <person name="Boore J.L."/>
            <person name="Simakov O."/>
            <person name="Marletaz F."/>
            <person name="Cho S.-J."/>
            <person name="Edsinger-Gonzales E."/>
            <person name="Havlak P."/>
            <person name="Kuo D.-H."/>
            <person name="Larsson T."/>
            <person name="Lv J."/>
            <person name="Arendt D."/>
            <person name="Savage R."/>
            <person name="Osoegawa K."/>
            <person name="de Jong P."/>
            <person name="Lindberg D.R."/>
            <person name="Seaver E.C."/>
            <person name="Weisblat D.A."/>
            <person name="Putnam N.H."/>
            <person name="Grigoriev I.V."/>
            <person name="Rokhsar D.S."/>
        </authorList>
    </citation>
    <scope>NUCLEOTIDE SEQUENCE</scope>
    <source>
        <strain evidence="4">I ESC-2004</strain>
    </source>
</reference>
<evidence type="ECO:0000313" key="2">
    <source>
        <dbReference type="EMBL" id="ELU12682.1"/>
    </source>
</evidence>
<dbReference type="HOGENOM" id="CLU_1121014_0_0_1"/>
<reference evidence="3" key="3">
    <citation type="submission" date="2015-06" db="UniProtKB">
        <authorList>
            <consortium name="EnsemblMetazoa"/>
        </authorList>
    </citation>
    <scope>IDENTIFICATION</scope>
</reference>
<accession>R7V2K2</accession>
<evidence type="ECO:0000313" key="3">
    <source>
        <dbReference type="EnsemblMetazoa" id="CapteP226177"/>
    </source>
</evidence>
<sequence length="248" mass="27100">MVWGLGCVVFSPRGRSAGVKDFCQSEYFNVSCGIGQVILMEHAFYGRMSGGRCITGTYGNTGCSQDVLPYMHSRCSAQRSCAVYIAEPTLHRMNPCPLDLASYLEADYSCIAVADQARDSDGYTNCRRGHRLELSVSSTAGYVSSESGSCLWTLQAEEGQTIQISLLSFGASSSANREEGCQKVGFIREELHSQVMQLCVPTRAQSTSHLASIVYQSSGSTVTLDMLAPHVLKKTTPFLIKYEEMIYS</sequence>
<evidence type="ECO:0000259" key="1">
    <source>
        <dbReference type="PROSITE" id="PS50228"/>
    </source>
</evidence>
<dbReference type="InterPro" id="IPR000922">
    <property type="entry name" value="Lectin_gal-bd_dom"/>
</dbReference>
<protein>
    <recommendedName>
        <fullName evidence="1">SUEL-type lectin domain-containing protein</fullName>
    </recommendedName>
</protein>
<dbReference type="EnsemblMetazoa" id="CapteT226177">
    <property type="protein sequence ID" value="CapteP226177"/>
    <property type="gene ID" value="CapteG226177"/>
</dbReference>
<dbReference type="AlphaFoldDB" id="R7V2K2"/>
<dbReference type="PANTHER" id="PTHR46780">
    <property type="entry name" value="PROTEIN EVA-1"/>
    <property type="match status" value="1"/>
</dbReference>
<feature type="domain" description="SUEL-type lectin" evidence="1">
    <location>
        <begin position="22"/>
        <end position="111"/>
    </location>
</feature>
<dbReference type="Gene3D" id="2.60.120.740">
    <property type="match status" value="1"/>
</dbReference>
<reference evidence="2 4" key="2">
    <citation type="journal article" date="2013" name="Nature">
        <title>Insights into bilaterian evolution from three spiralian genomes.</title>
        <authorList>
            <person name="Simakov O."/>
            <person name="Marletaz F."/>
            <person name="Cho S.J."/>
            <person name="Edsinger-Gonzales E."/>
            <person name="Havlak P."/>
            <person name="Hellsten U."/>
            <person name="Kuo D.H."/>
            <person name="Larsson T."/>
            <person name="Lv J."/>
            <person name="Arendt D."/>
            <person name="Savage R."/>
            <person name="Osoegawa K."/>
            <person name="de Jong P."/>
            <person name="Grimwood J."/>
            <person name="Chapman J.A."/>
            <person name="Shapiro H."/>
            <person name="Aerts A."/>
            <person name="Otillar R.P."/>
            <person name="Terry A.Y."/>
            <person name="Boore J.L."/>
            <person name="Grigoriev I.V."/>
            <person name="Lindberg D.R."/>
            <person name="Seaver E.C."/>
            <person name="Weisblat D.A."/>
            <person name="Putnam N.H."/>
            <person name="Rokhsar D.S."/>
        </authorList>
    </citation>
    <scope>NUCLEOTIDE SEQUENCE</scope>
    <source>
        <strain evidence="2 4">I ESC-2004</strain>
    </source>
</reference>
<proteinExistence type="predicted"/>